<dbReference type="InterPro" id="IPR050706">
    <property type="entry name" value="Cyclic-di-GMP_PDE-like"/>
</dbReference>
<dbReference type="SUPFAM" id="SSF141868">
    <property type="entry name" value="EAL domain-like"/>
    <property type="match status" value="1"/>
</dbReference>
<dbReference type="Gene3D" id="3.20.20.450">
    <property type="entry name" value="EAL domain"/>
    <property type="match status" value="1"/>
</dbReference>
<feature type="chain" id="PRO_5043437319" evidence="2">
    <location>
        <begin position="42"/>
        <end position="535"/>
    </location>
</feature>
<organism evidence="4 5">
    <name type="scientific">Paraburkholderia fungorum</name>
    <dbReference type="NCBI Taxonomy" id="134537"/>
    <lineage>
        <taxon>Bacteria</taxon>
        <taxon>Pseudomonadati</taxon>
        <taxon>Pseudomonadota</taxon>
        <taxon>Betaproteobacteria</taxon>
        <taxon>Burkholderiales</taxon>
        <taxon>Burkholderiaceae</taxon>
        <taxon>Paraburkholderia</taxon>
    </lineage>
</organism>
<evidence type="ECO:0000313" key="5">
    <source>
        <dbReference type="Proteomes" id="UP000032614"/>
    </source>
</evidence>
<dbReference type="EMBL" id="CP010026">
    <property type="protein sequence ID" value="AJZ59049.1"/>
    <property type="molecule type" value="Genomic_DNA"/>
</dbReference>
<evidence type="ECO:0000313" key="4">
    <source>
        <dbReference type="EMBL" id="AJZ59049.1"/>
    </source>
</evidence>
<dbReference type="PANTHER" id="PTHR33121:SF79">
    <property type="entry name" value="CYCLIC DI-GMP PHOSPHODIESTERASE PDED-RELATED"/>
    <property type="match status" value="1"/>
</dbReference>
<sequence>MIAVSHQRDAVRSGDKPSFRMTKSLFVMLFLLAALEPPAHANTSPGSVIDDVGRRIAAFAQGLSEMTAPKHVARLQFGTVCTLPVMLPAPATLAGPVAGLIGQVDIHQLRCISMLDPLEIGAGALGSMADTNVIPDASVAVSPSIVAQPSVPFSMDALAPAPVSAPAGDAIQSAPRLPILAECGEGRACVERVVPVQGSRIFPVEPSSQAISAPSFDPWAVRFGAYVLLGLGLICLLVLGCWALYRWQFTPDARLARAARRGLKRGEFRLEYQPVIRIRTGKCVGIEALLRWDNLEFGLGGPAHFMNRLEHSKVVGPLTRFMLAAVARDFAELSVANSFYISVKVSAAQMAADSFVSDVQESANGILPHLVLEVTESDCADAASRVLESLAFLRKDGVRFALAGAGLGPINFRLLRNFDFDVIKMDRQVLTLDSDERVSRLATMADVAHDVGAMLVADGVESAAHHQALHASRADFGQGFFYSRALTIARLEAFLESGGPSRLAGRLQRARDAERGGSLRRHSLTKASKLQVYRV</sequence>
<dbReference type="GO" id="GO:0071111">
    <property type="term" value="F:cyclic-guanylate-specific phosphodiesterase activity"/>
    <property type="evidence" value="ECO:0007669"/>
    <property type="project" value="InterPro"/>
</dbReference>
<name>A0AAU8T5A3_9BURK</name>
<keyword evidence="2" id="KW-0732">Signal</keyword>
<reference evidence="4 5" key="1">
    <citation type="journal article" date="2015" name="Genome Announc.">
        <title>Complete genome sequences for 59 burkholderia isolates, both pathogenic and near neighbor.</title>
        <authorList>
            <person name="Johnson S.L."/>
            <person name="Bishop-Lilly K.A."/>
            <person name="Ladner J.T."/>
            <person name="Daligault H.E."/>
            <person name="Davenport K.W."/>
            <person name="Jaissle J."/>
            <person name="Frey K.G."/>
            <person name="Koroleva G.I."/>
            <person name="Bruce D.C."/>
            <person name="Coyne S.R."/>
            <person name="Broomall S.M."/>
            <person name="Li P.E."/>
            <person name="Teshima H."/>
            <person name="Gibbons H.S."/>
            <person name="Palacios G.F."/>
            <person name="Rosenzweig C.N."/>
            <person name="Redden C.L."/>
            <person name="Xu Y."/>
            <person name="Minogue T.D."/>
            <person name="Chain P.S."/>
        </authorList>
    </citation>
    <scope>NUCLEOTIDE SEQUENCE [LARGE SCALE GENOMIC DNA]</scope>
    <source>
        <strain evidence="4 5">ATCC BAA-463</strain>
    </source>
</reference>
<protein>
    <submittedName>
        <fullName evidence="4">EAL domain protein</fullName>
    </submittedName>
</protein>
<dbReference type="Proteomes" id="UP000032614">
    <property type="component" value="Chromosome 1"/>
</dbReference>
<dbReference type="PROSITE" id="PS50883">
    <property type="entry name" value="EAL"/>
    <property type="match status" value="1"/>
</dbReference>
<evidence type="ECO:0000256" key="2">
    <source>
        <dbReference type="SAM" id="SignalP"/>
    </source>
</evidence>
<keyword evidence="1" id="KW-0812">Transmembrane</keyword>
<dbReference type="Pfam" id="PF00563">
    <property type="entry name" value="EAL"/>
    <property type="match status" value="1"/>
</dbReference>
<accession>A0AAU8T5A3</accession>
<dbReference type="PANTHER" id="PTHR33121">
    <property type="entry name" value="CYCLIC DI-GMP PHOSPHODIESTERASE PDEF"/>
    <property type="match status" value="1"/>
</dbReference>
<dbReference type="InterPro" id="IPR035919">
    <property type="entry name" value="EAL_sf"/>
</dbReference>
<keyword evidence="1" id="KW-0472">Membrane</keyword>
<feature type="domain" description="EAL" evidence="3">
    <location>
        <begin position="252"/>
        <end position="499"/>
    </location>
</feature>
<proteinExistence type="predicted"/>
<feature type="transmembrane region" description="Helical" evidence="1">
    <location>
        <begin position="223"/>
        <end position="245"/>
    </location>
</feature>
<evidence type="ECO:0000259" key="3">
    <source>
        <dbReference type="PROSITE" id="PS50883"/>
    </source>
</evidence>
<feature type="signal peptide" evidence="2">
    <location>
        <begin position="1"/>
        <end position="41"/>
    </location>
</feature>
<dbReference type="InterPro" id="IPR001633">
    <property type="entry name" value="EAL_dom"/>
</dbReference>
<dbReference type="KEGG" id="bfn:OI25_3409"/>
<keyword evidence="1" id="KW-1133">Transmembrane helix</keyword>
<dbReference type="CDD" id="cd01948">
    <property type="entry name" value="EAL"/>
    <property type="match status" value="1"/>
</dbReference>
<dbReference type="SMART" id="SM00052">
    <property type="entry name" value="EAL"/>
    <property type="match status" value="1"/>
</dbReference>
<evidence type="ECO:0000256" key="1">
    <source>
        <dbReference type="SAM" id="Phobius"/>
    </source>
</evidence>
<gene>
    <name evidence="4" type="ORF">OI25_3409</name>
</gene>
<dbReference type="AlphaFoldDB" id="A0AAU8T5A3"/>